<reference evidence="2" key="1">
    <citation type="submission" date="2022-10" db="EMBL/GenBank/DDBJ databases">
        <title>Genome sequences of endogenous nimaviruses in decapod crustaceans.</title>
        <authorList>
            <person name="Kawato S."/>
            <person name="Nozaki R."/>
            <person name="Kondo H."/>
            <person name="Hirono I."/>
        </authorList>
    </citation>
    <scope>NUCLEOTIDE SEQUENCE</scope>
    <source>
        <strain evidence="2">Lva-Nima_1</strain>
    </source>
</reference>
<feature type="compositionally biased region" description="Basic and acidic residues" evidence="1">
    <location>
        <begin position="19"/>
        <end position="28"/>
    </location>
</feature>
<accession>A0A9C7F039</accession>
<name>A0A9C7F039_9VIRU</name>
<feature type="region of interest" description="Disordered" evidence="1">
    <location>
        <begin position="138"/>
        <end position="173"/>
    </location>
</feature>
<feature type="compositionally biased region" description="Basic residues" evidence="1">
    <location>
        <begin position="138"/>
        <end position="156"/>
    </location>
</feature>
<proteinExistence type="predicted"/>
<feature type="region of interest" description="Disordered" evidence="1">
    <location>
        <begin position="19"/>
        <end position="91"/>
    </location>
</feature>
<sequence length="433" mass="50034">MSKKKVPWSILRSRIQDKNERISKEKDTISMGMNVEKTGPTSSNKQKKRTLTRQYDKKKKKIIDQQSQLNKHAQHKKNKKNIDQQSSLPSSATAVEVAVIKDDAVSLSTIGPSVNTIEGPQLSSPLPPPVLPITASAKKRNKKTYRKNSPIKRKCPTNHFRYPPPPPSTKKLPKISQIDIAKRLRKILLEEINTPIRERTLEKRRDRIEKRIYKNKVYNNMLHKLLNIDNSIDRKEIEDTRILLNDYLRTHQIDYIKNTLEERANYETLCTLLFNLFKTPQLLNKQYQSDLILIDIHESKIQELSFADYKNRLYLPIWKNMSSSIDKIIGSSDKEFAKCLQSILDKVVTFEKTITDFKKTMASVSHIHQENVKKTINNNEISGDGHPSQQSVVIKQQQELIQMQEQLIKRQSELINNNSDNSSPLSVASAYNN</sequence>
<organism evidence="2">
    <name type="scientific">Litopenaeus vannamei majanivirus Nimav-1_LVa</name>
    <dbReference type="NCBI Taxonomy" id="2984273"/>
    <lineage>
        <taxon>Viruses</taxon>
        <taxon>Viruses incertae sedis</taxon>
        <taxon>Naldaviricetes</taxon>
        <taxon>Nimaviridae</taxon>
    </lineage>
</organism>
<dbReference type="EMBL" id="LC738872">
    <property type="protein sequence ID" value="BDT62121.1"/>
    <property type="molecule type" value="Genomic_DNA"/>
</dbReference>
<evidence type="ECO:0000256" key="1">
    <source>
        <dbReference type="SAM" id="MobiDB-lite"/>
    </source>
</evidence>
<evidence type="ECO:0000313" key="2">
    <source>
        <dbReference type="EMBL" id="BDT62121.1"/>
    </source>
</evidence>
<protein>
    <submittedName>
        <fullName evidence="2">Wsv161-like protein</fullName>
    </submittedName>
</protein>
<feature type="compositionally biased region" description="Basic residues" evidence="1">
    <location>
        <begin position="45"/>
        <end position="61"/>
    </location>
</feature>